<dbReference type="InterPro" id="IPR006015">
    <property type="entry name" value="Universal_stress_UspA"/>
</dbReference>
<sequence length="145" mass="16046">MTVEYKKILVAFDASEQSKVAVEHAKLLAQLNNGHVTILQVLEPIIDYLAPDSYVISELTKSQKEIQTNLKRTLENNYIAEGNDNIDVMVLIDTPKDAIVKFARENNFDIIVMGATGKHGINKLLMGSTASYVVNHAPCTVMTVK</sequence>
<evidence type="ECO:0000313" key="4">
    <source>
        <dbReference type="EMBL" id="RSU09845.1"/>
    </source>
</evidence>
<reference evidence="4 5" key="1">
    <citation type="submission" date="2017-05" db="EMBL/GenBank/DDBJ databases">
        <title>Vagococcus spp. assemblies.</title>
        <authorList>
            <person name="Gulvik C.A."/>
        </authorList>
    </citation>
    <scope>NUCLEOTIDE SEQUENCE [LARGE SCALE GENOMIC DNA]</scope>
    <source>
        <strain evidence="4 5">CCUG 51432</strain>
    </source>
</reference>
<dbReference type="PIRSF" id="PIRSF006276">
    <property type="entry name" value="UspA"/>
    <property type="match status" value="1"/>
</dbReference>
<dbReference type="Proteomes" id="UP000287605">
    <property type="component" value="Unassembled WGS sequence"/>
</dbReference>
<dbReference type="RefSeq" id="WP_126809735.1">
    <property type="nucleotide sequence ID" value="NZ_NGKA01000018.1"/>
</dbReference>
<keyword evidence="2" id="KW-0963">Cytoplasm</keyword>
<dbReference type="InterPro" id="IPR006016">
    <property type="entry name" value="UspA"/>
</dbReference>
<dbReference type="AlphaFoldDB" id="A0A430AP48"/>
<dbReference type="PANTHER" id="PTHR46268:SF6">
    <property type="entry name" value="UNIVERSAL STRESS PROTEIN UP12"/>
    <property type="match status" value="1"/>
</dbReference>
<name>A0A430AP48_9ENTE</name>
<accession>A0A430AP48</accession>
<dbReference type="CDD" id="cd00293">
    <property type="entry name" value="USP-like"/>
    <property type="match status" value="1"/>
</dbReference>
<dbReference type="GO" id="GO:0005737">
    <property type="term" value="C:cytoplasm"/>
    <property type="evidence" value="ECO:0007669"/>
    <property type="project" value="UniProtKB-SubCell"/>
</dbReference>
<dbReference type="PRINTS" id="PR01438">
    <property type="entry name" value="UNVRSLSTRESS"/>
</dbReference>
<dbReference type="PANTHER" id="PTHR46268">
    <property type="entry name" value="STRESS RESPONSE PROTEIN NHAX"/>
    <property type="match status" value="1"/>
</dbReference>
<dbReference type="EMBL" id="NGKA01000018">
    <property type="protein sequence ID" value="RSU09845.1"/>
    <property type="molecule type" value="Genomic_DNA"/>
</dbReference>
<dbReference type="InterPro" id="IPR014729">
    <property type="entry name" value="Rossmann-like_a/b/a_fold"/>
</dbReference>
<organism evidence="4 5">
    <name type="scientific">Vagococcus elongatus</name>
    <dbReference type="NCBI Taxonomy" id="180344"/>
    <lineage>
        <taxon>Bacteria</taxon>
        <taxon>Bacillati</taxon>
        <taxon>Bacillota</taxon>
        <taxon>Bacilli</taxon>
        <taxon>Lactobacillales</taxon>
        <taxon>Enterococcaceae</taxon>
        <taxon>Vagococcus</taxon>
    </lineage>
</organism>
<protein>
    <recommendedName>
        <fullName evidence="2">Universal stress protein</fullName>
    </recommendedName>
</protein>
<evidence type="ECO:0000313" key="5">
    <source>
        <dbReference type="Proteomes" id="UP000287605"/>
    </source>
</evidence>
<feature type="domain" description="UspA" evidence="3">
    <location>
        <begin position="4"/>
        <end position="145"/>
    </location>
</feature>
<evidence type="ECO:0000256" key="2">
    <source>
        <dbReference type="PIRNR" id="PIRNR006276"/>
    </source>
</evidence>
<dbReference type="Pfam" id="PF00582">
    <property type="entry name" value="Usp"/>
    <property type="match status" value="1"/>
</dbReference>
<evidence type="ECO:0000256" key="1">
    <source>
        <dbReference type="ARBA" id="ARBA00008791"/>
    </source>
</evidence>
<comment type="subcellular location">
    <subcellularLocation>
        <location evidence="2">Cytoplasm</location>
    </subcellularLocation>
</comment>
<dbReference type="OrthoDB" id="9777884at2"/>
<comment type="similarity">
    <text evidence="1 2">Belongs to the universal stress protein A family.</text>
</comment>
<dbReference type="SUPFAM" id="SSF52402">
    <property type="entry name" value="Adenine nucleotide alpha hydrolases-like"/>
    <property type="match status" value="1"/>
</dbReference>
<keyword evidence="5" id="KW-1185">Reference proteome</keyword>
<proteinExistence type="inferred from homology"/>
<gene>
    <name evidence="4" type="ORF">CBF29_10770</name>
</gene>
<comment type="caution">
    <text evidence="4">The sequence shown here is derived from an EMBL/GenBank/DDBJ whole genome shotgun (WGS) entry which is preliminary data.</text>
</comment>
<evidence type="ECO:0000259" key="3">
    <source>
        <dbReference type="Pfam" id="PF00582"/>
    </source>
</evidence>
<dbReference type="Gene3D" id="3.40.50.620">
    <property type="entry name" value="HUPs"/>
    <property type="match status" value="1"/>
</dbReference>